<organism evidence="1 2">
    <name type="scientific">Cetraspora pellucida</name>
    <dbReference type="NCBI Taxonomy" id="1433469"/>
    <lineage>
        <taxon>Eukaryota</taxon>
        <taxon>Fungi</taxon>
        <taxon>Fungi incertae sedis</taxon>
        <taxon>Mucoromycota</taxon>
        <taxon>Glomeromycotina</taxon>
        <taxon>Glomeromycetes</taxon>
        <taxon>Diversisporales</taxon>
        <taxon>Gigasporaceae</taxon>
        <taxon>Cetraspora</taxon>
    </lineage>
</organism>
<keyword evidence="2" id="KW-1185">Reference proteome</keyword>
<evidence type="ECO:0000313" key="2">
    <source>
        <dbReference type="Proteomes" id="UP000789759"/>
    </source>
</evidence>
<name>A0A9N9H5E1_9GLOM</name>
<sequence length="244" mass="27925">MKQLKKDEIVLHHYDYLNDNELKLIFQYKDITSNTSKVEINIEGCNIVNHSGWSIPITFLFQKGVSINIMMFITRHKSESSYRIYAKPFNQQRENAISLLINSVEKPVVYEDLQEISDKANTSNDDLQKVIQPRVSDNNSQKTLVNNNEPTTLNKNVKVIKLFCQPLCINSNINLSVHANTLKKTSLVGPQSLAHTNASKKKLSHTELLAFNDSNEEDNVHATTYIKIIIILQQNISIFIRINK</sequence>
<accession>A0A9N9H5E1</accession>
<gene>
    <name evidence="1" type="ORF">CPELLU_LOCUS9511</name>
</gene>
<dbReference type="AlphaFoldDB" id="A0A9N9H5E1"/>
<proteinExistence type="predicted"/>
<evidence type="ECO:0000313" key="1">
    <source>
        <dbReference type="EMBL" id="CAG8654686.1"/>
    </source>
</evidence>
<dbReference type="EMBL" id="CAJVQA010007304">
    <property type="protein sequence ID" value="CAG8654686.1"/>
    <property type="molecule type" value="Genomic_DNA"/>
</dbReference>
<protein>
    <submittedName>
        <fullName evidence="1">6425_t:CDS:1</fullName>
    </submittedName>
</protein>
<reference evidence="1" key="1">
    <citation type="submission" date="2021-06" db="EMBL/GenBank/DDBJ databases">
        <authorList>
            <person name="Kallberg Y."/>
            <person name="Tangrot J."/>
            <person name="Rosling A."/>
        </authorList>
    </citation>
    <scope>NUCLEOTIDE SEQUENCE</scope>
    <source>
        <strain evidence="1">FL966</strain>
    </source>
</reference>
<comment type="caution">
    <text evidence="1">The sequence shown here is derived from an EMBL/GenBank/DDBJ whole genome shotgun (WGS) entry which is preliminary data.</text>
</comment>
<dbReference type="Proteomes" id="UP000789759">
    <property type="component" value="Unassembled WGS sequence"/>
</dbReference>